<dbReference type="RefSeq" id="WP_173583978.1">
    <property type="nucleotide sequence ID" value="NZ_WOTB01000018.1"/>
</dbReference>
<dbReference type="PROSITE" id="PS00571">
    <property type="entry name" value="AMIDASES"/>
    <property type="match status" value="1"/>
</dbReference>
<gene>
    <name evidence="2" type="ORF">GOB93_13175</name>
</gene>
<dbReference type="Pfam" id="PF01425">
    <property type="entry name" value="Amidase"/>
    <property type="match status" value="1"/>
</dbReference>
<organism evidence="2 3">
    <name type="scientific">Acetobacter musti</name>
    <dbReference type="NCBI Taxonomy" id="864732"/>
    <lineage>
        <taxon>Bacteria</taxon>
        <taxon>Pseudomonadati</taxon>
        <taxon>Pseudomonadota</taxon>
        <taxon>Alphaproteobacteria</taxon>
        <taxon>Acetobacterales</taxon>
        <taxon>Acetobacteraceae</taxon>
        <taxon>Acetobacter</taxon>
    </lineage>
</organism>
<accession>A0ABX0JVP7</accession>
<protein>
    <recommendedName>
        <fullName evidence="1">Amidase domain-containing protein</fullName>
    </recommendedName>
</protein>
<dbReference type="SUPFAM" id="SSF75304">
    <property type="entry name" value="Amidase signature (AS) enzymes"/>
    <property type="match status" value="1"/>
</dbReference>
<dbReference type="InterPro" id="IPR020556">
    <property type="entry name" value="Amidase_CS"/>
</dbReference>
<dbReference type="Gene3D" id="3.90.1300.10">
    <property type="entry name" value="Amidase signature (AS) domain"/>
    <property type="match status" value="1"/>
</dbReference>
<dbReference type="EMBL" id="WOTB01000018">
    <property type="protein sequence ID" value="NHN85584.1"/>
    <property type="molecule type" value="Genomic_DNA"/>
</dbReference>
<proteinExistence type="predicted"/>
<dbReference type="PANTHER" id="PTHR11895">
    <property type="entry name" value="TRANSAMIDASE"/>
    <property type="match status" value="1"/>
</dbReference>
<comment type="caution">
    <text evidence="2">The sequence shown here is derived from an EMBL/GenBank/DDBJ whole genome shotgun (WGS) entry which is preliminary data.</text>
</comment>
<reference evidence="2 3" key="1">
    <citation type="journal article" date="2020" name="Int. J. Syst. Evol. Microbiol.">
        <title>Novel acetic acid bacteria from cider fermentations: Acetobacter conturbans sp. nov. and Acetobacter fallax sp. nov.</title>
        <authorList>
            <person name="Sombolestani A.S."/>
            <person name="Cleenwerck I."/>
            <person name="Cnockaert M."/>
            <person name="Borremans W."/>
            <person name="Wieme A.D."/>
            <person name="De Vuyst L."/>
            <person name="Vandamme P."/>
        </authorList>
    </citation>
    <scope>NUCLEOTIDE SEQUENCE [LARGE SCALE GENOMIC DNA]</scope>
    <source>
        <strain evidence="2 3">LMG 30640</strain>
    </source>
</reference>
<name>A0ABX0JVP7_9PROT</name>
<sequence>MPSDNLSPDTTGLRNALAAGELSVSEVIEAALARAGIQDHSNILVSVDADSARRSAAHADNIIRSQKNSLPLLGVPFVVKDNIDCLGWSTTCCTDSMRGFMPTRTAPVVRKLLEAGAILIGKAGLHELASGVTSVYPDAHARSIVNPCAPSLMAGGSSSGTAAAIAGGIVPFGLGTDTGGSLRIPAACCGVYGFRPSCHVPSGSIRYSREGLFPVSPRHDTPGPMARSVRDLVLLDRILAGLPAEPLKPETGSLRIGLPEPFWRGVEPEIACVIEKLITALEARGHRFVPVRLPELFALNRRVSPVINIYDPVWAIRTYFAENGCDAPSLEKLYDEIADPCARALFADTLISHADDRYRAALQVHSPAMTQLFAEEMDDVCADILLYPTIALKPWAVNEYMPDETELAGEKLRLFEAYIRNTTPVSSAGMPAVTLPLRTEDNVPVGVELCARIGDDARLLQIALTVEAALHQGSASGQTEKD</sequence>
<dbReference type="InterPro" id="IPR023631">
    <property type="entry name" value="Amidase_dom"/>
</dbReference>
<dbReference type="Proteomes" id="UP000635278">
    <property type="component" value="Unassembled WGS sequence"/>
</dbReference>
<evidence type="ECO:0000313" key="2">
    <source>
        <dbReference type="EMBL" id="NHN85584.1"/>
    </source>
</evidence>
<dbReference type="InterPro" id="IPR000120">
    <property type="entry name" value="Amidase"/>
</dbReference>
<evidence type="ECO:0000259" key="1">
    <source>
        <dbReference type="Pfam" id="PF01425"/>
    </source>
</evidence>
<keyword evidence="3" id="KW-1185">Reference proteome</keyword>
<evidence type="ECO:0000313" key="3">
    <source>
        <dbReference type="Proteomes" id="UP000635278"/>
    </source>
</evidence>
<feature type="domain" description="Amidase" evidence="1">
    <location>
        <begin position="26"/>
        <end position="460"/>
    </location>
</feature>
<dbReference type="PANTHER" id="PTHR11895:SF151">
    <property type="entry name" value="GLUTAMYL-TRNA(GLN) AMIDOTRANSFERASE SUBUNIT A"/>
    <property type="match status" value="1"/>
</dbReference>
<dbReference type="InterPro" id="IPR036928">
    <property type="entry name" value="AS_sf"/>
</dbReference>